<proteinExistence type="predicted"/>
<name>A0ABR0A119_9CRUS</name>
<evidence type="ECO:0000313" key="2">
    <source>
        <dbReference type="Proteomes" id="UP001234178"/>
    </source>
</evidence>
<gene>
    <name evidence="1" type="ORF">OUZ56_000661</name>
</gene>
<comment type="caution">
    <text evidence="1">The sequence shown here is derived from an EMBL/GenBank/DDBJ whole genome shotgun (WGS) entry which is preliminary data.</text>
</comment>
<evidence type="ECO:0000313" key="1">
    <source>
        <dbReference type="EMBL" id="KAK4018614.1"/>
    </source>
</evidence>
<organism evidence="1 2">
    <name type="scientific">Daphnia magna</name>
    <dbReference type="NCBI Taxonomy" id="35525"/>
    <lineage>
        <taxon>Eukaryota</taxon>
        <taxon>Metazoa</taxon>
        <taxon>Ecdysozoa</taxon>
        <taxon>Arthropoda</taxon>
        <taxon>Crustacea</taxon>
        <taxon>Branchiopoda</taxon>
        <taxon>Diplostraca</taxon>
        <taxon>Cladocera</taxon>
        <taxon>Anomopoda</taxon>
        <taxon>Daphniidae</taxon>
        <taxon>Daphnia</taxon>
    </lineage>
</organism>
<dbReference type="EMBL" id="JAOYFB010000036">
    <property type="protein sequence ID" value="KAK4018614.1"/>
    <property type="molecule type" value="Genomic_DNA"/>
</dbReference>
<reference evidence="1 2" key="1">
    <citation type="journal article" date="2023" name="Nucleic Acids Res.">
        <title>The hologenome of Daphnia magna reveals possible DNA methylation and microbiome-mediated evolution of the host genome.</title>
        <authorList>
            <person name="Chaturvedi A."/>
            <person name="Li X."/>
            <person name="Dhandapani V."/>
            <person name="Marshall H."/>
            <person name="Kissane S."/>
            <person name="Cuenca-Cambronero M."/>
            <person name="Asole G."/>
            <person name="Calvet F."/>
            <person name="Ruiz-Romero M."/>
            <person name="Marangio P."/>
            <person name="Guigo R."/>
            <person name="Rago D."/>
            <person name="Mirbahai L."/>
            <person name="Eastwood N."/>
            <person name="Colbourne J.K."/>
            <person name="Zhou J."/>
            <person name="Mallon E."/>
            <person name="Orsini L."/>
        </authorList>
    </citation>
    <scope>NUCLEOTIDE SEQUENCE [LARGE SCALE GENOMIC DNA]</scope>
    <source>
        <strain evidence="1">LRV0_1</strain>
    </source>
</reference>
<sequence>MDSGSFDALCSSDSSGTKKDLYITVLNKFYHHVDVVIFSSVQCLLFCGAVCSLSVPACATDSFISGQPEWGVPPSFGGMKQQQRSTTYQEMRGETMGYRDSIDVPAGDVYFKFCKKGGRVAGFYVCTCPPLRFLAGILEHSPSTKYPSLPPTAFAIRPPHKPTGHKSLEKFWKLSVDACVS</sequence>
<keyword evidence="2" id="KW-1185">Reference proteome</keyword>
<protein>
    <submittedName>
        <fullName evidence="1">Uncharacterized protein</fullName>
    </submittedName>
</protein>
<dbReference type="Proteomes" id="UP001234178">
    <property type="component" value="Unassembled WGS sequence"/>
</dbReference>
<accession>A0ABR0A119</accession>